<evidence type="ECO:0000313" key="1">
    <source>
        <dbReference type="EMBL" id="RCV12925.1"/>
    </source>
</evidence>
<protein>
    <submittedName>
        <fullName evidence="1">Uncharacterized protein</fullName>
    </submittedName>
</protein>
<sequence length="128" mass="15017">MYILRRYNYQNLLPIETAAHLCLHCCYAKEVWLLVSNWTSGIIKVPDRQGEEIEEWWRRSLERLSQNQKRSTAALLMYTLYSMNHLERKESKSVRGDEPSAFSGFQLDQRGSLSFSGHPFFSLNVSRV</sequence>
<reference evidence="1" key="2">
    <citation type="submission" date="2015-07" db="EMBL/GenBank/DDBJ databases">
        <authorList>
            <person name="Noorani M."/>
        </authorList>
    </citation>
    <scope>NUCLEOTIDE SEQUENCE</scope>
    <source>
        <strain evidence="1">Yugu1</strain>
    </source>
</reference>
<reference evidence="1" key="1">
    <citation type="journal article" date="2012" name="Nat. Biotechnol.">
        <title>Reference genome sequence of the model plant Setaria.</title>
        <authorList>
            <person name="Bennetzen J.L."/>
            <person name="Schmutz J."/>
            <person name="Wang H."/>
            <person name="Percifield R."/>
            <person name="Hawkins J."/>
            <person name="Pontaroli A.C."/>
            <person name="Estep M."/>
            <person name="Feng L."/>
            <person name="Vaughn J.N."/>
            <person name="Grimwood J."/>
            <person name="Jenkins J."/>
            <person name="Barry K."/>
            <person name="Lindquist E."/>
            <person name="Hellsten U."/>
            <person name="Deshpande S."/>
            <person name="Wang X."/>
            <person name="Wu X."/>
            <person name="Mitros T."/>
            <person name="Triplett J."/>
            <person name="Yang X."/>
            <person name="Ye C.Y."/>
            <person name="Mauro-Herrera M."/>
            <person name="Wang L."/>
            <person name="Li P."/>
            <person name="Sharma M."/>
            <person name="Sharma R."/>
            <person name="Ronald P.C."/>
            <person name="Panaud O."/>
            <person name="Kellogg E.A."/>
            <person name="Brutnell T.P."/>
            <person name="Doust A.N."/>
            <person name="Tuskan G.A."/>
            <person name="Rokhsar D."/>
            <person name="Devos K.M."/>
        </authorList>
    </citation>
    <scope>NUCLEOTIDE SEQUENCE [LARGE SCALE GENOMIC DNA]</scope>
    <source>
        <strain evidence="1">Yugu1</strain>
    </source>
</reference>
<gene>
    <name evidence="1" type="ORF">SETIT_2G306000v2</name>
</gene>
<dbReference type="EMBL" id="CM003529">
    <property type="protein sequence ID" value="RCV12925.1"/>
    <property type="molecule type" value="Genomic_DNA"/>
</dbReference>
<dbReference type="AlphaFoldDB" id="A0A368Q4I3"/>
<accession>A0A368Q4I3</accession>
<dbReference type="OrthoDB" id="10469657at2759"/>
<name>A0A368Q4I3_SETIT</name>
<proteinExistence type="predicted"/>
<organism evidence="1">
    <name type="scientific">Setaria italica</name>
    <name type="common">Foxtail millet</name>
    <name type="synonym">Panicum italicum</name>
    <dbReference type="NCBI Taxonomy" id="4555"/>
    <lineage>
        <taxon>Eukaryota</taxon>
        <taxon>Viridiplantae</taxon>
        <taxon>Streptophyta</taxon>
        <taxon>Embryophyta</taxon>
        <taxon>Tracheophyta</taxon>
        <taxon>Spermatophyta</taxon>
        <taxon>Magnoliopsida</taxon>
        <taxon>Liliopsida</taxon>
        <taxon>Poales</taxon>
        <taxon>Poaceae</taxon>
        <taxon>PACMAD clade</taxon>
        <taxon>Panicoideae</taxon>
        <taxon>Panicodae</taxon>
        <taxon>Paniceae</taxon>
        <taxon>Cenchrinae</taxon>
        <taxon>Setaria</taxon>
    </lineage>
</organism>